<dbReference type="HOGENOM" id="CLU_1161453_0_0_1"/>
<dbReference type="Pfam" id="PF00583">
    <property type="entry name" value="Acetyltransf_1"/>
    <property type="match status" value="1"/>
</dbReference>
<feature type="compositionally biased region" description="Basic and acidic residues" evidence="1">
    <location>
        <begin position="219"/>
        <end position="239"/>
    </location>
</feature>
<reference evidence="3 4" key="1">
    <citation type="submission" date="2014-04" db="EMBL/GenBank/DDBJ databases">
        <authorList>
            <consortium name="DOE Joint Genome Institute"/>
            <person name="Kuo A."/>
            <person name="Martino E."/>
            <person name="Perotto S."/>
            <person name="Kohler A."/>
            <person name="Nagy L.G."/>
            <person name="Floudas D."/>
            <person name="Copeland A."/>
            <person name="Barry K.W."/>
            <person name="Cichocki N."/>
            <person name="Veneault-Fourrey C."/>
            <person name="LaButti K."/>
            <person name="Lindquist E.A."/>
            <person name="Lipzen A."/>
            <person name="Lundell T."/>
            <person name="Morin E."/>
            <person name="Murat C."/>
            <person name="Sun H."/>
            <person name="Tunlid A."/>
            <person name="Henrissat B."/>
            <person name="Grigoriev I.V."/>
            <person name="Hibbett D.S."/>
            <person name="Martin F."/>
            <person name="Nordberg H.P."/>
            <person name="Cantor M.N."/>
            <person name="Hua S.X."/>
        </authorList>
    </citation>
    <scope>NUCLEOTIDE SEQUENCE [LARGE SCALE GENOMIC DNA]</scope>
    <source>
        <strain evidence="3 4">Zn</strain>
    </source>
</reference>
<dbReference type="OrthoDB" id="5228909at2759"/>
<evidence type="ECO:0000313" key="4">
    <source>
        <dbReference type="Proteomes" id="UP000054321"/>
    </source>
</evidence>
<protein>
    <recommendedName>
        <fullName evidence="2">N-acetyltransferase domain-containing protein</fullName>
    </recommendedName>
</protein>
<dbReference type="AlphaFoldDB" id="A0A0C3CXW3"/>
<dbReference type="Proteomes" id="UP000054321">
    <property type="component" value="Unassembled WGS sequence"/>
</dbReference>
<feature type="domain" description="N-acetyltransferase" evidence="2">
    <location>
        <begin position="78"/>
        <end position="222"/>
    </location>
</feature>
<name>A0A0C3CXW3_OIDMZ</name>
<organism evidence="3 4">
    <name type="scientific">Oidiodendron maius (strain Zn)</name>
    <dbReference type="NCBI Taxonomy" id="913774"/>
    <lineage>
        <taxon>Eukaryota</taxon>
        <taxon>Fungi</taxon>
        <taxon>Dikarya</taxon>
        <taxon>Ascomycota</taxon>
        <taxon>Pezizomycotina</taxon>
        <taxon>Leotiomycetes</taxon>
        <taxon>Leotiomycetes incertae sedis</taxon>
        <taxon>Myxotrichaceae</taxon>
        <taxon>Oidiodendron</taxon>
    </lineage>
</organism>
<reference evidence="4" key="2">
    <citation type="submission" date="2015-01" db="EMBL/GenBank/DDBJ databases">
        <title>Evolutionary Origins and Diversification of the Mycorrhizal Mutualists.</title>
        <authorList>
            <consortium name="DOE Joint Genome Institute"/>
            <consortium name="Mycorrhizal Genomics Consortium"/>
            <person name="Kohler A."/>
            <person name="Kuo A."/>
            <person name="Nagy L.G."/>
            <person name="Floudas D."/>
            <person name="Copeland A."/>
            <person name="Barry K.W."/>
            <person name="Cichocki N."/>
            <person name="Veneault-Fourrey C."/>
            <person name="LaButti K."/>
            <person name="Lindquist E.A."/>
            <person name="Lipzen A."/>
            <person name="Lundell T."/>
            <person name="Morin E."/>
            <person name="Murat C."/>
            <person name="Riley R."/>
            <person name="Ohm R."/>
            <person name="Sun H."/>
            <person name="Tunlid A."/>
            <person name="Henrissat B."/>
            <person name="Grigoriev I.V."/>
            <person name="Hibbett D.S."/>
            <person name="Martin F."/>
        </authorList>
    </citation>
    <scope>NUCLEOTIDE SEQUENCE [LARGE SCALE GENOMIC DNA]</scope>
    <source>
        <strain evidence="4">Zn</strain>
    </source>
</reference>
<dbReference type="PROSITE" id="PS51186">
    <property type="entry name" value="GNAT"/>
    <property type="match status" value="1"/>
</dbReference>
<evidence type="ECO:0000256" key="1">
    <source>
        <dbReference type="SAM" id="MobiDB-lite"/>
    </source>
</evidence>
<dbReference type="SUPFAM" id="SSF55729">
    <property type="entry name" value="Acyl-CoA N-acyltransferases (Nat)"/>
    <property type="match status" value="1"/>
</dbReference>
<sequence length="239" mass="26871">MPVLRSIEKSGETWMSKEPADFIRHEYGHRQTLAKVALLAHGIVLDHEEPAMAVPLEEDEEELIGRYEQAVTRVGEGFDVAPVEDGNAETLADWMTAWGSGMRSIEVMESWKAVYMVMLRELPRSEFSMFVGRVYGRAVGTGIMYRAEGVAAVHYITTLPEFRKRGIGTALTLHAMVLARRFGCRIAMLTASQIRIVKLKGKDGDFMSIEDEGASEKACPPEHWRSYDPQKRQEGYKGC</sequence>
<evidence type="ECO:0000259" key="2">
    <source>
        <dbReference type="PROSITE" id="PS51186"/>
    </source>
</evidence>
<evidence type="ECO:0000313" key="3">
    <source>
        <dbReference type="EMBL" id="KIM94512.1"/>
    </source>
</evidence>
<dbReference type="Gene3D" id="3.40.630.30">
    <property type="match status" value="1"/>
</dbReference>
<dbReference type="EMBL" id="KN832890">
    <property type="protein sequence ID" value="KIM94512.1"/>
    <property type="molecule type" value="Genomic_DNA"/>
</dbReference>
<accession>A0A0C3CXW3</accession>
<dbReference type="GO" id="GO:0016747">
    <property type="term" value="F:acyltransferase activity, transferring groups other than amino-acyl groups"/>
    <property type="evidence" value="ECO:0007669"/>
    <property type="project" value="InterPro"/>
</dbReference>
<dbReference type="CDD" id="cd04301">
    <property type="entry name" value="NAT_SF"/>
    <property type="match status" value="1"/>
</dbReference>
<proteinExistence type="predicted"/>
<dbReference type="InterPro" id="IPR016181">
    <property type="entry name" value="Acyl_CoA_acyltransferase"/>
</dbReference>
<dbReference type="InterPro" id="IPR000182">
    <property type="entry name" value="GNAT_dom"/>
</dbReference>
<feature type="region of interest" description="Disordered" evidence="1">
    <location>
        <begin position="212"/>
        <end position="239"/>
    </location>
</feature>
<gene>
    <name evidence="3" type="ORF">OIDMADRAFT_35059</name>
</gene>
<dbReference type="InParanoid" id="A0A0C3CXW3"/>
<keyword evidence="4" id="KW-1185">Reference proteome</keyword>